<dbReference type="InterPro" id="IPR004014">
    <property type="entry name" value="ATPase_P-typ_cation-transptr_N"/>
</dbReference>
<feature type="transmembrane region" description="Helical" evidence="13">
    <location>
        <begin position="693"/>
        <end position="714"/>
    </location>
</feature>
<dbReference type="SFLD" id="SFLDF00027">
    <property type="entry name" value="p-type_atpase"/>
    <property type="match status" value="1"/>
</dbReference>
<evidence type="ECO:0000256" key="9">
    <source>
        <dbReference type="ARBA" id="ARBA00022842"/>
    </source>
</evidence>
<dbReference type="AlphaFoldDB" id="A0A1Y1WH36"/>
<dbReference type="NCBIfam" id="TIGR01647">
    <property type="entry name" value="ATPase-IIIA_H"/>
    <property type="match status" value="1"/>
</dbReference>
<name>A0A1Y1WH36_9FUNG</name>
<evidence type="ECO:0000256" key="4">
    <source>
        <dbReference type="ARBA" id="ARBA00022553"/>
    </source>
</evidence>
<dbReference type="GO" id="GO:0120029">
    <property type="term" value="P:proton export across plasma membrane"/>
    <property type="evidence" value="ECO:0007669"/>
    <property type="project" value="UniProtKB-UniRule"/>
</dbReference>
<dbReference type="InterPro" id="IPR008250">
    <property type="entry name" value="ATPase_P-typ_transduc_dom_A_sf"/>
</dbReference>
<dbReference type="GeneID" id="63807860"/>
<dbReference type="GO" id="GO:0008553">
    <property type="term" value="F:P-type proton-exporting transporter activity"/>
    <property type="evidence" value="ECO:0007669"/>
    <property type="project" value="UniProtKB-UniRule"/>
</dbReference>
<dbReference type="InterPro" id="IPR036412">
    <property type="entry name" value="HAD-like_sf"/>
</dbReference>
<feature type="domain" description="Cation-transporting P-type ATPase N-terminal" evidence="14">
    <location>
        <begin position="38"/>
        <end position="110"/>
    </location>
</feature>
<dbReference type="InterPro" id="IPR018303">
    <property type="entry name" value="ATPase_P-typ_P_site"/>
</dbReference>
<feature type="transmembrane region" description="Helical" evidence="13">
    <location>
        <begin position="798"/>
        <end position="816"/>
    </location>
</feature>
<protein>
    <recommendedName>
        <fullName evidence="13">Plasma membrane ATPase</fullName>
        <ecNumber evidence="13">7.1.2.1</ecNumber>
    </recommendedName>
</protein>
<dbReference type="GO" id="GO:0005524">
    <property type="term" value="F:ATP binding"/>
    <property type="evidence" value="ECO:0007669"/>
    <property type="project" value="UniProtKB-UniRule"/>
</dbReference>
<dbReference type="SMART" id="SM00831">
    <property type="entry name" value="Cation_ATPase_N"/>
    <property type="match status" value="1"/>
</dbReference>
<keyword evidence="6" id="KW-0479">Metal-binding</keyword>
<dbReference type="InterPro" id="IPR006534">
    <property type="entry name" value="P-type_ATPase_IIIA"/>
</dbReference>
<dbReference type="InterPro" id="IPR001757">
    <property type="entry name" value="P_typ_ATPase"/>
</dbReference>
<dbReference type="RefSeq" id="XP_040746035.1">
    <property type="nucleotide sequence ID" value="XM_040891212.1"/>
</dbReference>
<keyword evidence="7 13" id="KW-0547">Nucleotide-binding</keyword>
<evidence type="ECO:0000256" key="13">
    <source>
        <dbReference type="RuleBase" id="RU362083"/>
    </source>
</evidence>
<dbReference type="PROSITE" id="PS00154">
    <property type="entry name" value="ATPASE_E1_E2"/>
    <property type="match status" value="1"/>
</dbReference>
<feature type="transmembrane region" description="Helical" evidence="13">
    <location>
        <begin position="250"/>
        <end position="270"/>
    </location>
</feature>
<evidence type="ECO:0000256" key="3">
    <source>
        <dbReference type="ARBA" id="ARBA00008804"/>
    </source>
</evidence>
<dbReference type="STRING" id="61395.A0A1Y1WH36"/>
<dbReference type="CDD" id="cd02076">
    <property type="entry name" value="P-type_ATPase_H"/>
    <property type="match status" value="1"/>
</dbReference>
<dbReference type="Gene3D" id="1.20.1110.10">
    <property type="entry name" value="Calcium-transporting ATPase, transmembrane domain"/>
    <property type="match status" value="1"/>
</dbReference>
<dbReference type="PRINTS" id="PR00120">
    <property type="entry name" value="HATPASE"/>
</dbReference>
<comment type="subcellular location">
    <subcellularLocation>
        <location evidence="13">Cell membrane</location>
        <topology evidence="13">Multi-pass membrane protein</topology>
    </subcellularLocation>
    <subcellularLocation>
        <location evidence="2">Membrane</location>
        <topology evidence="2">Multi-pass membrane protein</topology>
    </subcellularLocation>
</comment>
<evidence type="ECO:0000256" key="1">
    <source>
        <dbReference type="ARBA" id="ARBA00003417"/>
    </source>
</evidence>
<dbReference type="EMBL" id="MCFD01000002">
    <property type="protein sequence ID" value="ORX72695.1"/>
    <property type="molecule type" value="Genomic_DNA"/>
</dbReference>
<dbReference type="InterPro" id="IPR023214">
    <property type="entry name" value="HAD_sf"/>
</dbReference>
<evidence type="ECO:0000256" key="11">
    <source>
        <dbReference type="ARBA" id="ARBA00022989"/>
    </source>
</evidence>
<dbReference type="InterPro" id="IPR059000">
    <property type="entry name" value="ATPase_P-type_domA"/>
</dbReference>
<keyword evidence="13" id="KW-0375">Hydrogen ion transport</keyword>
<keyword evidence="10 13" id="KW-1278">Translocase</keyword>
<dbReference type="SFLD" id="SFLDS00003">
    <property type="entry name" value="Haloacid_Dehalogenase"/>
    <property type="match status" value="1"/>
</dbReference>
<dbReference type="Pfam" id="PF00690">
    <property type="entry name" value="Cation_ATPase_N"/>
    <property type="match status" value="1"/>
</dbReference>
<dbReference type="PANTHER" id="PTHR42861">
    <property type="entry name" value="CALCIUM-TRANSPORTING ATPASE"/>
    <property type="match status" value="1"/>
</dbReference>
<dbReference type="GO" id="GO:0046872">
    <property type="term" value="F:metal ion binding"/>
    <property type="evidence" value="ECO:0007669"/>
    <property type="project" value="UniProtKB-KW"/>
</dbReference>
<sequence length="932" mass="102033">MSSKDAEKAPAPASEVATLNVDPNTLTVSDLYDKEKFDLETMDNKLVFQLLQCGPGGLTQSEAEARVAKFGENKLPEKKVNPLLMFLSFMWNPLSWVMEAAALVAIALSNGQGMPPDWQDFVGIVLLLLGNSCIGYYEERGAGKAVEALMAALAPQCKVKRDGEWKIMEAKEPDVVPADSRMVVSNNSLPVGKEPGDEIFSGSTVKQGEAEAVVIGTGLNTFFGRAASLVAGANEGTGHLQQVLAKIGNFCIISIAIFLVAEIFVMYPGFRFRYRRGMNNLLVLLIGGIPIAMPTVLSVTLAIGAKQLAEHKAIELAGVTILCSDKTGTLTLNELTIKTEALSAYASRIENQDAIDKSIVESLSDTKLAREGIEVLNFLPFNPVDKRTEVTYRRLSDNTLHRVSKGMTQMILELATRDKTDEVVQQLHADVDEFATRGLRALAVAEEDVPGDDPEGAGTGFRLIALLPIFDPPRHDTKETIDRAIELGVHVKMITGDQLAIAKETGRELGMGDTMYNASILNKPEELHGIANSVDELVLRADGFAGVYPEHKYDIVDRLQNLGHMVAMTGDGVNDAPALAKANVGVAVADASDAARSASDIVLTEAGLSTIIEAFIHSRIIFQRMRNYAIYTCSVTIRVVTTFSILVFAFKFDFPPFLVLILAIINDGTMMTISTDNVKPSKHPNAWNLKEIFSYAIVYGCYLTLSTLVFFAVIDKTNFFQRHGCKAFSNRNDFSLHSVIYLQVSILSQALIFVTRSQGFFFAERPSTFLCCAFVVAQLVATMITVYANWGFTEIRAVWIWDIVWFLPLDFIKFGMASVLDRFAASTAPPTPGEPVSTEQVELARQRTRASIDAAQSVNRISTIPSRGASYYATNINDRPEANRQNFGKRIISGQLFTKSGKSLKMDSTELRRLQSAQAEHASRILTNPGNN</sequence>
<dbReference type="SUPFAM" id="SSF81665">
    <property type="entry name" value="Calcium ATPase, transmembrane domain M"/>
    <property type="match status" value="1"/>
</dbReference>
<dbReference type="Proteomes" id="UP000193922">
    <property type="component" value="Unassembled WGS sequence"/>
</dbReference>
<keyword evidence="9 13" id="KW-0460">Magnesium</keyword>
<proteinExistence type="inferred from homology"/>
<dbReference type="PRINTS" id="PR00119">
    <property type="entry name" value="CATATPASE"/>
</dbReference>
<comment type="caution">
    <text evidence="15">The sequence shown here is derived from an EMBL/GenBank/DDBJ whole genome shotgun (WGS) entry which is preliminary data.</text>
</comment>
<dbReference type="Gene3D" id="3.40.50.1000">
    <property type="entry name" value="HAD superfamily/HAD-like"/>
    <property type="match status" value="1"/>
</dbReference>
<dbReference type="EC" id="7.1.2.1" evidence="13"/>
<comment type="similarity">
    <text evidence="3 13">Belongs to the cation transport ATPase (P-type) (TC 3.A.3) family. Type IIIA subfamily.</text>
</comment>
<dbReference type="Gene3D" id="3.40.1110.10">
    <property type="entry name" value="Calcium-transporting ATPase, cytoplasmic domain N"/>
    <property type="match status" value="1"/>
</dbReference>
<keyword evidence="16" id="KW-1185">Reference proteome</keyword>
<evidence type="ECO:0000256" key="8">
    <source>
        <dbReference type="ARBA" id="ARBA00022840"/>
    </source>
</evidence>
<keyword evidence="8 13" id="KW-0067">ATP-binding</keyword>
<evidence type="ECO:0000256" key="12">
    <source>
        <dbReference type="ARBA" id="ARBA00023136"/>
    </source>
</evidence>
<keyword evidence="12 13" id="KW-0472">Membrane</keyword>
<feature type="transmembrane region" description="Helical" evidence="13">
    <location>
        <begin position="734"/>
        <end position="755"/>
    </location>
</feature>
<keyword evidence="5 13" id="KW-0812">Transmembrane</keyword>
<evidence type="ECO:0000313" key="16">
    <source>
        <dbReference type="Proteomes" id="UP000193922"/>
    </source>
</evidence>
<dbReference type="InterPro" id="IPR044492">
    <property type="entry name" value="P_typ_ATPase_HD_dom"/>
</dbReference>
<feature type="transmembrane region" description="Helical" evidence="13">
    <location>
        <begin position="628"/>
        <end position="650"/>
    </location>
</feature>
<dbReference type="InterPro" id="IPR023298">
    <property type="entry name" value="ATPase_P-typ_TM_dom_sf"/>
</dbReference>
<feature type="transmembrane region" description="Helical" evidence="13">
    <location>
        <begin position="282"/>
        <end position="303"/>
    </location>
</feature>
<keyword evidence="13" id="KW-0813">Transport</keyword>
<comment type="catalytic activity">
    <reaction evidence="13">
        <text>ATP + H2O + H(+)(in) = ADP + phosphate + 2 H(+)(out)</text>
        <dbReference type="Rhea" id="RHEA:20852"/>
        <dbReference type="ChEBI" id="CHEBI:15377"/>
        <dbReference type="ChEBI" id="CHEBI:15378"/>
        <dbReference type="ChEBI" id="CHEBI:30616"/>
        <dbReference type="ChEBI" id="CHEBI:43474"/>
        <dbReference type="ChEBI" id="CHEBI:456216"/>
        <dbReference type="EC" id="7.1.2.1"/>
    </reaction>
</comment>
<comment type="function">
    <text evidence="1">The plasma membrane ATPase of plants and fungi is a hydrogen ion pump. The proton gradient it generates drives the active transport of nutrients by H(+)-symport. The resulting external acidification and/or internal alkinization may mediate growth responses.</text>
</comment>
<keyword evidence="4" id="KW-0597">Phosphoprotein</keyword>
<evidence type="ECO:0000256" key="7">
    <source>
        <dbReference type="ARBA" id="ARBA00022741"/>
    </source>
</evidence>
<reference evidence="15 16" key="1">
    <citation type="submission" date="2016-07" db="EMBL/GenBank/DDBJ databases">
        <title>Pervasive Adenine N6-methylation of Active Genes in Fungi.</title>
        <authorList>
            <consortium name="DOE Joint Genome Institute"/>
            <person name="Mondo S.J."/>
            <person name="Dannebaum R.O."/>
            <person name="Kuo R.C."/>
            <person name="Labutti K."/>
            <person name="Haridas S."/>
            <person name="Kuo A."/>
            <person name="Salamov A."/>
            <person name="Ahrendt S.R."/>
            <person name="Lipzen A."/>
            <person name="Sullivan W."/>
            <person name="Andreopoulos W.B."/>
            <person name="Clum A."/>
            <person name="Lindquist E."/>
            <person name="Daum C."/>
            <person name="Ramamoorthy G.K."/>
            <person name="Gryganskyi A."/>
            <person name="Culley D."/>
            <person name="Magnuson J.K."/>
            <person name="James T.Y."/>
            <person name="O'Malley M.A."/>
            <person name="Stajich J.E."/>
            <person name="Spatafora J.W."/>
            <person name="Visel A."/>
            <person name="Grigoriev I.V."/>
        </authorList>
    </citation>
    <scope>NUCLEOTIDE SEQUENCE [LARGE SCALE GENOMIC DNA]</scope>
    <source>
        <strain evidence="15 16">ATCC 12442</strain>
    </source>
</reference>
<evidence type="ECO:0000256" key="6">
    <source>
        <dbReference type="ARBA" id="ARBA00022723"/>
    </source>
</evidence>
<dbReference type="SUPFAM" id="SSF56784">
    <property type="entry name" value="HAD-like"/>
    <property type="match status" value="1"/>
</dbReference>
<feature type="transmembrane region" description="Helical" evidence="13">
    <location>
        <begin position="83"/>
        <end position="109"/>
    </location>
</feature>
<evidence type="ECO:0000259" key="14">
    <source>
        <dbReference type="SMART" id="SM00831"/>
    </source>
</evidence>
<evidence type="ECO:0000313" key="15">
    <source>
        <dbReference type="EMBL" id="ORX72695.1"/>
    </source>
</evidence>
<dbReference type="Gene3D" id="2.70.150.10">
    <property type="entry name" value="Calcium-transporting ATPase, cytoplasmic transduction domain A"/>
    <property type="match status" value="1"/>
</dbReference>
<dbReference type="SUPFAM" id="SSF81653">
    <property type="entry name" value="Calcium ATPase, transduction domain A"/>
    <property type="match status" value="1"/>
</dbReference>
<dbReference type="Pfam" id="PF00702">
    <property type="entry name" value="Hydrolase"/>
    <property type="match status" value="1"/>
</dbReference>
<dbReference type="GO" id="GO:0016887">
    <property type="term" value="F:ATP hydrolysis activity"/>
    <property type="evidence" value="ECO:0007669"/>
    <property type="project" value="InterPro"/>
</dbReference>
<feature type="transmembrane region" description="Helical" evidence="13">
    <location>
        <begin position="767"/>
        <end position="792"/>
    </location>
</feature>
<gene>
    <name evidence="15" type="ORF">DL89DRAFT_320490</name>
</gene>
<dbReference type="FunFam" id="3.40.50.1000:FF:000211">
    <property type="entry name" value="Plasma membrane ATPase"/>
    <property type="match status" value="1"/>
</dbReference>
<dbReference type="SFLD" id="SFLDG00002">
    <property type="entry name" value="C1.7:_P-type_atpase_like"/>
    <property type="match status" value="1"/>
</dbReference>
<evidence type="ECO:0000256" key="5">
    <source>
        <dbReference type="ARBA" id="ARBA00022692"/>
    </source>
</evidence>
<evidence type="ECO:0000256" key="2">
    <source>
        <dbReference type="ARBA" id="ARBA00004141"/>
    </source>
</evidence>
<dbReference type="OrthoDB" id="116380at2759"/>
<evidence type="ECO:0000256" key="10">
    <source>
        <dbReference type="ARBA" id="ARBA00022967"/>
    </source>
</evidence>
<organism evidence="15 16">
    <name type="scientific">Linderina pennispora</name>
    <dbReference type="NCBI Taxonomy" id="61395"/>
    <lineage>
        <taxon>Eukaryota</taxon>
        <taxon>Fungi</taxon>
        <taxon>Fungi incertae sedis</taxon>
        <taxon>Zoopagomycota</taxon>
        <taxon>Kickxellomycotina</taxon>
        <taxon>Kickxellomycetes</taxon>
        <taxon>Kickxellales</taxon>
        <taxon>Kickxellaceae</taxon>
        <taxon>Linderina</taxon>
    </lineage>
</organism>
<dbReference type="InterPro" id="IPR023299">
    <property type="entry name" value="ATPase_P-typ_cyto_dom_N"/>
</dbReference>
<dbReference type="FunFam" id="3.40.1110.10:FF:000005">
    <property type="entry name" value="Plasma membrane ATPase"/>
    <property type="match status" value="1"/>
</dbReference>
<keyword evidence="13" id="KW-0406">Ion transport</keyword>
<feature type="transmembrane region" description="Helical" evidence="13">
    <location>
        <begin position="121"/>
        <end position="137"/>
    </location>
</feature>
<keyword evidence="11 13" id="KW-1133">Transmembrane helix</keyword>
<dbReference type="Pfam" id="PF00122">
    <property type="entry name" value="E1-E2_ATPase"/>
    <property type="match status" value="1"/>
</dbReference>
<dbReference type="NCBIfam" id="TIGR01494">
    <property type="entry name" value="ATPase_P-type"/>
    <property type="match status" value="2"/>
</dbReference>
<dbReference type="GO" id="GO:0005886">
    <property type="term" value="C:plasma membrane"/>
    <property type="evidence" value="ECO:0007669"/>
    <property type="project" value="UniProtKB-SubCell"/>
</dbReference>
<accession>A0A1Y1WH36</accession>